<accession>S3VB34</accession>
<organism evidence="1 2">
    <name type="scientific">Leptospira fainei serovar Hurstbridge str. BUT 6</name>
    <dbReference type="NCBI Taxonomy" id="1193011"/>
    <lineage>
        <taxon>Bacteria</taxon>
        <taxon>Pseudomonadati</taxon>
        <taxon>Spirochaetota</taxon>
        <taxon>Spirochaetia</taxon>
        <taxon>Leptospirales</taxon>
        <taxon>Leptospiraceae</taxon>
        <taxon>Leptospira</taxon>
    </lineage>
</organism>
<evidence type="ECO:0000313" key="1">
    <source>
        <dbReference type="EMBL" id="EPG73675.1"/>
    </source>
</evidence>
<dbReference type="AlphaFoldDB" id="S3VB34"/>
<dbReference type="Proteomes" id="UP000014540">
    <property type="component" value="Unassembled WGS sequence"/>
</dbReference>
<sequence>MKSAVKFRSIVDFDLIILKWIEGEFTRIIEILINKVIRNSNTFCVTS</sequence>
<name>S3VB34_9LEPT</name>
<comment type="caution">
    <text evidence="1">The sequence shown here is derived from an EMBL/GenBank/DDBJ whole genome shotgun (WGS) entry which is preliminary data.</text>
</comment>
<dbReference type="EMBL" id="AKWZ02000010">
    <property type="protein sequence ID" value="EPG73675.1"/>
    <property type="molecule type" value="Genomic_DNA"/>
</dbReference>
<reference evidence="1" key="1">
    <citation type="submission" date="2013-04" db="EMBL/GenBank/DDBJ databases">
        <authorList>
            <person name="Harkins D.M."/>
            <person name="Durkin A.S."/>
            <person name="Selengut J.D."/>
            <person name="Sanka R."/>
            <person name="DePew J."/>
            <person name="Purushe J."/>
            <person name="Ahmed A."/>
            <person name="van der Linden H."/>
            <person name="Goris M.G.A."/>
            <person name="Hartskeerl R.A."/>
            <person name="Vinetz J.M."/>
            <person name="Sutton G.G."/>
            <person name="Nelson W.C."/>
            <person name="Fouts D.E."/>
        </authorList>
    </citation>
    <scope>NUCLEOTIDE SEQUENCE [LARGE SCALE GENOMIC DNA]</scope>
    <source>
        <strain evidence="1">BUT 6</strain>
    </source>
</reference>
<keyword evidence="2" id="KW-1185">Reference proteome</keyword>
<gene>
    <name evidence="1" type="ORF">LEP1GSC058_2698</name>
</gene>
<evidence type="ECO:0000313" key="2">
    <source>
        <dbReference type="Proteomes" id="UP000014540"/>
    </source>
</evidence>
<protein>
    <submittedName>
        <fullName evidence="1">Uncharacterized protein</fullName>
    </submittedName>
</protein>
<proteinExistence type="predicted"/>